<proteinExistence type="predicted"/>
<protein>
    <submittedName>
        <fullName evidence="1">Uncharacterized protein</fullName>
    </submittedName>
</protein>
<dbReference type="EMBL" id="OX459964">
    <property type="protein sequence ID" value="CAI9168472.1"/>
    <property type="molecule type" value="Genomic_DNA"/>
</dbReference>
<evidence type="ECO:0000313" key="2">
    <source>
        <dbReference type="Proteomes" id="UP001176941"/>
    </source>
</evidence>
<reference evidence="1" key="1">
    <citation type="submission" date="2023-04" db="EMBL/GenBank/DDBJ databases">
        <authorList>
            <consortium name="ELIXIR-Norway"/>
        </authorList>
    </citation>
    <scope>NUCLEOTIDE SEQUENCE [LARGE SCALE GENOMIC DNA]</scope>
</reference>
<gene>
    <name evidence="1" type="ORF">MRATA1EN1_LOCUS17434</name>
</gene>
<keyword evidence="2" id="KW-1185">Reference proteome</keyword>
<sequence length="236" mass="26254">MRSETGLDSIDVISQGKHCIQKAVVLLFEITKLSETLTFHPFLRDPLGTVVQNFVKGTSVMTGNSSGAPQDGDLVLCPHSLTEACSLIPKARAHTHTHTRAHTCTNTHAQSVHVPPPFQVTVLDPHFQKSCTHWRSTVHAAFLLNCKRHSLVTALCQEYPETSNRIQHCKKEWSVNLLITAGAMLGPGVTGFQSAMISRLWAADFQGKEEQELWCWHKGRCGAYFIRKVSTTFPRP</sequence>
<organism evidence="1 2">
    <name type="scientific">Rangifer tarandus platyrhynchus</name>
    <name type="common">Svalbard reindeer</name>
    <dbReference type="NCBI Taxonomy" id="3082113"/>
    <lineage>
        <taxon>Eukaryota</taxon>
        <taxon>Metazoa</taxon>
        <taxon>Chordata</taxon>
        <taxon>Craniata</taxon>
        <taxon>Vertebrata</taxon>
        <taxon>Euteleostomi</taxon>
        <taxon>Mammalia</taxon>
        <taxon>Eutheria</taxon>
        <taxon>Laurasiatheria</taxon>
        <taxon>Artiodactyla</taxon>
        <taxon>Ruminantia</taxon>
        <taxon>Pecora</taxon>
        <taxon>Cervidae</taxon>
        <taxon>Odocoileinae</taxon>
        <taxon>Rangifer</taxon>
    </lineage>
</organism>
<accession>A0ABN8Z3P1</accession>
<name>A0ABN8Z3P1_RANTA</name>
<evidence type="ECO:0000313" key="1">
    <source>
        <dbReference type="EMBL" id="CAI9168472.1"/>
    </source>
</evidence>
<dbReference type="Proteomes" id="UP001176941">
    <property type="component" value="Chromosome 28"/>
</dbReference>